<keyword evidence="6" id="KW-1185">Reference proteome</keyword>
<dbReference type="Proteomes" id="UP000593994">
    <property type="component" value="Chromosome"/>
</dbReference>
<dbReference type="RefSeq" id="WP_194368474.1">
    <property type="nucleotide sequence ID" value="NZ_CP054492.1"/>
</dbReference>
<keyword evidence="3" id="KW-0804">Transcription</keyword>
<dbReference type="InterPro" id="IPR002577">
    <property type="entry name" value="HTH_HxlR"/>
</dbReference>
<dbReference type="PANTHER" id="PTHR33204:SF29">
    <property type="entry name" value="TRANSCRIPTIONAL REGULATOR"/>
    <property type="match status" value="1"/>
</dbReference>
<evidence type="ECO:0000313" key="5">
    <source>
        <dbReference type="EMBL" id="QOY51361.1"/>
    </source>
</evidence>
<evidence type="ECO:0000256" key="3">
    <source>
        <dbReference type="ARBA" id="ARBA00023163"/>
    </source>
</evidence>
<evidence type="ECO:0000313" key="6">
    <source>
        <dbReference type="Proteomes" id="UP000593994"/>
    </source>
</evidence>
<dbReference type="PANTHER" id="PTHR33204">
    <property type="entry name" value="TRANSCRIPTIONAL REGULATOR, MARR FAMILY"/>
    <property type="match status" value="1"/>
</dbReference>
<dbReference type="EMBL" id="CP054492">
    <property type="protein sequence ID" value="QOY51361.1"/>
    <property type="molecule type" value="Genomic_DNA"/>
</dbReference>
<dbReference type="Pfam" id="PF01638">
    <property type="entry name" value="HxlR"/>
    <property type="match status" value="1"/>
</dbReference>
<keyword evidence="2" id="KW-0238">DNA-binding</keyword>
<evidence type="ECO:0000259" key="4">
    <source>
        <dbReference type="PROSITE" id="PS51118"/>
    </source>
</evidence>
<dbReference type="PROSITE" id="PS51118">
    <property type="entry name" value="HTH_HXLR"/>
    <property type="match status" value="1"/>
</dbReference>
<sequence>MEIFYQDKTYNCSFELAVDMFGGKWKGLVLWNLNNGVMRNGELKRAIPKITQKMLTQTLRDLETHKLITRKVYQVVPPKVEYTITDEAKKLIPILQSIQDWGDYMVSNLTHNASAFEQ</sequence>
<keyword evidence="1" id="KW-0805">Transcription regulation</keyword>
<dbReference type="SUPFAM" id="SSF46785">
    <property type="entry name" value="Winged helix' DNA-binding domain"/>
    <property type="match status" value="1"/>
</dbReference>
<dbReference type="KEGG" id="sbal:HUE88_09540"/>
<protein>
    <submittedName>
        <fullName evidence="5">Helix-turn-helix transcriptional regulator</fullName>
    </submittedName>
</protein>
<feature type="domain" description="HTH hxlR-type" evidence="4">
    <location>
        <begin position="12"/>
        <end position="110"/>
    </location>
</feature>
<reference evidence="5 6" key="1">
    <citation type="submission" date="2020-05" db="EMBL/GenBank/DDBJ databases">
        <title>Sulfurimonas marisnigri, sp. nov., and Sulfurimonas baltica, sp. nov., manganese oxide reducing chemolithoautotrophs of the class Epsilonproteobacteria isolated from the pelagic redoxclines of the Black and Baltic Seas and emended description of the genus Sulfurimonas.</title>
        <authorList>
            <person name="Henkel J.V."/>
            <person name="Laudan C."/>
            <person name="Werner J."/>
            <person name="Neu T."/>
            <person name="Plewe S."/>
            <person name="Sproer C."/>
            <person name="Bunk B."/>
            <person name="Schulz-Vogt H.N."/>
        </authorList>
    </citation>
    <scope>NUCLEOTIDE SEQUENCE [LARGE SCALE GENOMIC DNA]</scope>
    <source>
        <strain evidence="5 6">GD2</strain>
    </source>
</reference>
<dbReference type="Gene3D" id="1.10.10.10">
    <property type="entry name" value="Winged helix-like DNA-binding domain superfamily/Winged helix DNA-binding domain"/>
    <property type="match status" value="1"/>
</dbReference>
<accession>A0A7S7LTS5</accession>
<dbReference type="GO" id="GO:0003677">
    <property type="term" value="F:DNA binding"/>
    <property type="evidence" value="ECO:0007669"/>
    <property type="project" value="UniProtKB-KW"/>
</dbReference>
<organism evidence="5 6">
    <name type="scientific">Candidatus Sulfurimonas baltica</name>
    <dbReference type="NCBI Taxonomy" id="2740404"/>
    <lineage>
        <taxon>Bacteria</taxon>
        <taxon>Pseudomonadati</taxon>
        <taxon>Campylobacterota</taxon>
        <taxon>Epsilonproteobacteria</taxon>
        <taxon>Campylobacterales</taxon>
        <taxon>Sulfurimonadaceae</taxon>
        <taxon>Sulfurimonas</taxon>
    </lineage>
</organism>
<dbReference type="InterPro" id="IPR036390">
    <property type="entry name" value="WH_DNA-bd_sf"/>
</dbReference>
<gene>
    <name evidence="5" type="ORF">HUE88_09540</name>
</gene>
<dbReference type="AlphaFoldDB" id="A0A7S7LTS5"/>
<evidence type="ECO:0000256" key="2">
    <source>
        <dbReference type="ARBA" id="ARBA00023125"/>
    </source>
</evidence>
<dbReference type="InterPro" id="IPR036388">
    <property type="entry name" value="WH-like_DNA-bd_sf"/>
</dbReference>
<proteinExistence type="predicted"/>
<evidence type="ECO:0000256" key="1">
    <source>
        <dbReference type="ARBA" id="ARBA00023015"/>
    </source>
</evidence>
<name>A0A7S7LTS5_9BACT</name>